<dbReference type="EMBL" id="JACAZH010000005">
    <property type="protein sequence ID" value="KAF7367674.1"/>
    <property type="molecule type" value="Genomic_DNA"/>
</dbReference>
<gene>
    <name evidence="2" type="ORF">MSAN_00831100</name>
</gene>
<evidence type="ECO:0000313" key="2">
    <source>
        <dbReference type="EMBL" id="KAF7367674.1"/>
    </source>
</evidence>
<proteinExistence type="predicted"/>
<organism evidence="2 3">
    <name type="scientific">Mycena sanguinolenta</name>
    <dbReference type="NCBI Taxonomy" id="230812"/>
    <lineage>
        <taxon>Eukaryota</taxon>
        <taxon>Fungi</taxon>
        <taxon>Dikarya</taxon>
        <taxon>Basidiomycota</taxon>
        <taxon>Agaricomycotina</taxon>
        <taxon>Agaricomycetes</taxon>
        <taxon>Agaricomycetidae</taxon>
        <taxon>Agaricales</taxon>
        <taxon>Marasmiineae</taxon>
        <taxon>Mycenaceae</taxon>
        <taxon>Mycena</taxon>
    </lineage>
</organism>
<reference evidence="2" key="1">
    <citation type="submission" date="2020-05" db="EMBL/GenBank/DDBJ databases">
        <title>Mycena genomes resolve the evolution of fungal bioluminescence.</title>
        <authorList>
            <person name="Tsai I.J."/>
        </authorList>
    </citation>
    <scope>NUCLEOTIDE SEQUENCE</scope>
    <source>
        <strain evidence="2">160909Yilan</strain>
    </source>
</reference>
<feature type="region of interest" description="Disordered" evidence="1">
    <location>
        <begin position="68"/>
        <end position="88"/>
    </location>
</feature>
<protein>
    <submittedName>
        <fullName evidence="2">Uncharacterized protein</fullName>
    </submittedName>
</protein>
<dbReference type="AlphaFoldDB" id="A0A8H7D9W8"/>
<sequence>MAIPRTPSARRNRITSRWARSCLAATPSTHCTVTADQVCTYVARVHQDLGPESQPHAPLPLYPAPKMPSVSEVDPSRTRIPHPPTRKSAIQVRACPVLPLRPISAPSSQAALLPRCSHHSHTSPRRRPQPRRRPADSFDHKCTTVLLPAVSSSSLPFGIALRRSCGLFRIPSSCSPPARVRGSSKRRRYRNLKLSRILVLALRVLDESFIIVLTHPPSWSCSSARAGILYQRAASNRNESAQHLRAMCASRSEPICLRLHSERLEYHFGTRAQACGADVALVPAHEGRPTLCVLLDYASAHKVQVVQETAASFLSPSNSFVAASLRGGLGVRNLRQPLPPSFAPSWAGWARTSSAHRAPPRATPRLKVFALTPPGPHRPNAVASALTPSNSELRLTTRALGRGKLAVELKRPPILCPGNDVDHHCVRALLAQVDYIDFLEVKQPERQSNWLRLPFAHE</sequence>
<keyword evidence="3" id="KW-1185">Reference proteome</keyword>
<accession>A0A8H7D9W8</accession>
<feature type="compositionally biased region" description="Basic residues" evidence="1">
    <location>
        <begin position="116"/>
        <end position="132"/>
    </location>
</feature>
<feature type="region of interest" description="Disordered" evidence="1">
    <location>
        <begin position="111"/>
        <end position="137"/>
    </location>
</feature>
<comment type="caution">
    <text evidence="2">The sequence shown here is derived from an EMBL/GenBank/DDBJ whole genome shotgun (WGS) entry which is preliminary data.</text>
</comment>
<name>A0A8H7D9W8_9AGAR</name>
<dbReference type="Proteomes" id="UP000623467">
    <property type="component" value="Unassembled WGS sequence"/>
</dbReference>
<evidence type="ECO:0000256" key="1">
    <source>
        <dbReference type="SAM" id="MobiDB-lite"/>
    </source>
</evidence>
<evidence type="ECO:0000313" key="3">
    <source>
        <dbReference type="Proteomes" id="UP000623467"/>
    </source>
</evidence>